<evidence type="ECO:0008006" key="4">
    <source>
        <dbReference type="Google" id="ProtNLM"/>
    </source>
</evidence>
<comment type="caution">
    <text evidence="2">The sequence shown here is derived from an EMBL/GenBank/DDBJ whole genome shotgun (WGS) entry which is preliminary data.</text>
</comment>
<dbReference type="AlphaFoldDB" id="A0A059FK37"/>
<keyword evidence="1" id="KW-0472">Membrane</keyword>
<keyword evidence="3" id="KW-1185">Reference proteome</keyword>
<proteinExistence type="predicted"/>
<sequence length="173" mass="18505">MIARIKRYAPIAYSLVASAVFLDSLRFKYTNAIETQVIFGRLDAWAASLGAPGLFAQTGLFSQYVIGTAELLAATLLLLGLFPALRRLQTLGALIAVAVMTGAVNFHLWTPLGIDPNNDGGGLFVMAVTVWLSSIAMLVARRDTLFAILSGLRDVLVPPAETAFRSEARHAAA</sequence>
<feature type="transmembrane region" description="Helical" evidence="1">
    <location>
        <begin position="91"/>
        <end position="109"/>
    </location>
</feature>
<organism evidence="2 3">
    <name type="scientific">Hyphomonas jannaschiana VP2</name>
    <dbReference type="NCBI Taxonomy" id="1280952"/>
    <lineage>
        <taxon>Bacteria</taxon>
        <taxon>Pseudomonadati</taxon>
        <taxon>Pseudomonadota</taxon>
        <taxon>Alphaproteobacteria</taxon>
        <taxon>Hyphomonadales</taxon>
        <taxon>Hyphomonadaceae</taxon>
        <taxon>Hyphomonas</taxon>
    </lineage>
</organism>
<dbReference type="RefSeq" id="WP_051597209.1">
    <property type="nucleotide sequence ID" value="NZ_ARYJ01000001.1"/>
</dbReference>
<dbReference type="EMBL" id="ARYJ01000001">
    <property type="protein sequence ID" value="KCZ90989.1"/>
    <property type="molecule type" value="Genomic_DNA"/>
</dbReference>
<dbReference type="eggNOG" id="ENOG5031DWA">
    <property type="taxonomic scope" value="Bacteria"/>
</dbReference>
<gene>
    <name evidence="2" type="ORF">HJA_00585</name>
</gene>
<dbReference type="PATRIC" id="fig|1280952.3.peg.120"/>
<accession>A0A059FK37</accession>
<feature type="transmembrane region" description="Helical" evidence="1">
    <location>
        <begin position="121"/>
        <end position="140"/>
    </location>
</feature>
<keyword evidence="1" id="KW-0812">Transmembrane</keyword>
<keyword evidence="1" id="KW-1133">Transmembrane helix</keyword>
<feature type="transmembrane region" description="Helical" evidence="1">
    <location>
        <begin position="64"/>
        <end position="84"/>
    </location>
</feature>
<dbReference type="Proteomes" id="UP000024816">
    <property type="component" value="Unassembled WGS sequence"/>
</dbReference>
<evidence type="ECO:0000256" key="1">
    <source>
        <dbReference type="SAM" id="Phobius"/>
    </source>
</evidence>
<reference evidence="2 3" key="1">
    <citation type="journal article" date="2014" name="Antonie Van Leeuwenhoek">
        <title>Hyphomonas beringensis sp. nov. and Hyphomonas chukchiensis sp. nov., isolated from surface seawater of the Bering Sea and Chukchi Sea.</title>
        <authorList>
            <person name="Li C."/>
            <person name="Lai Q."/>
            <person name="Li G."/>
            <person name="Dong C."/>
            <person name="Wang J."/>
            <person name="Liao Y."/>
            <person name="Shao Z."/>
        </authorList>
    </citation>
    <scope>NUCLEOTIDE SEQUENCE [LARGE SCALE GENOMIC DNA]</scope>
    <source>
        <strain evidence="2 3">VP2</strain>
    </source>
</reference>
<evidence type="ECO:0000313" key="2">
    <source>
        <dbReference type="EMBL" id="KCZ90989.1"/>
    </source>
</evidence>
<dbReference type="STRING" id="1280952.HJA_00585"/>
<dbReference type="OrthoDB" id="9791120at2"/>
<protein>
    <recommendedName>
        <fullName evidence="4">DoxX family protein</fullName>
    </recommendedName>
</protein>
<name>A0A059FK37_9PROT</name>
<evidence type="ECO:0000313" key="3">
    <source>
        <dbReference type="Proteomes" id="UP000024816"/>
    </source>
</evidence>